<keyword evidence="11 14" id="KW-1133">Transmembrane helix</keyword>
<comment type="similarity">
    <text evidence="5">Belongs to the STT3 family.</text>
</comment>
<feature type="transmembrane region" description="Helical" evidence="14">
    <location>
        <begin position="360"/>
        <end position="377"/>
    </location>
</feature>
<dbReference type="InterPro" id="IPR048999">
    <property type="entry name" value="STT3-PglB_core"/>
</dbReference>
<dbReference type="GO" id="GO:0016020">
    <property type="term" value="C:membrane"/>
    <property type="evidence" value="ECO:0007669"/>
    <property type="project" value="InterPro"/>
</dbReference>
<organism evidence="18 19">
    <name type="scientific">Sulfurimonas sediminis</name>
    <dbReference type="NCBI Taxonomy" id="2590020"/>
    <lineage>
        <taxon>Bacteria</taxon>
        <taxon>Pseudomonadati</taxon>
        <taxon>Campylobacterota</taxon>
        <taxon>Epsilonproteobacteria</taxon>
        <taxon>Campylobacterales</taxon>
        <taxon>Sulfurimonadaceae</taxon>
        <taxon>Sulfurimonas</taxon>
    </lineage>
</organism>
<feature type="transmembrane region" description="Helical" evidence="14">
    <location>
        <begin position="136"/>
        <end position="153"/>
    </location>
</feature>
<keyword evidence="12 14" id="KW-0472">Membrane</keyword>
<feature type="transmembrane region" description="Helical" evidence="14">
    <location>
        <begin position="12"/>
        <end position="31"/>
    </location>
</feature>
<evidence type="ECO:0000259" key="16">
    <source>
        <dbReference type="Pfam" id="PF18527"/>
    </source>
</evidence>
<feature type="transmembrane region" description="Helical" evidence="14">
    <location>
        <begin position="165"/>
        <end position="182"/>
    </location>
</feature>
<evidence type="ECO:0000256" key="6">
    <source>
        <dbReference type="ARBA" id="ARBA00022676"/>
    </source>
</evidence>
<evidence type="ECO:0000313" key="18">
    <source>
        <dbReference type="EMBL" id="QOP43251.1"/>
    </source>
</evidence>
<evidence type="ECO:0000256" key="2">
    <source>
        <dbReference type="ARBA" id="ARBA00001946"/>
    </source>
</evidence>
<gene>
    <name evidence="18" type="ORF">FJR45_04540</name>
</gene>
<dbReference type="RefSeq" id="WP_193151544.1">
    <property type="nucleotide sequence ID" value="NZ_CP041235.1"/>
</dbReference>
<feature type="domain" description="Oligosaccharyl transferase STT3 N-terminal" evidence="15">
    <location>
        <begin position="19"/>
        <end position="399"/>
    </location>
</feature>
<dbReference type="Pfam" id="PF21436">
    <property type="entry name" value="STT3-PglB_core"/>
    <property type="match status" value="1"/>
</dbReference>
<dbReference type="Pfam" id="PF18527">
    <property type="entry name" value="STT3_PglB_C"/>
    <property type="match status" value="1"/>
</dbReference>
<accession>A0A7M1B0K6</accession>
<keyword evidence="10" id="KW-0460">Magnesium</keyword>
<keyword evidence="8 14" id="KW-0812">Transmembrane</keyword>
<dbReference type="GO" id="GO:0012505">
    <property type="term" value="C:endomembrane system"/>
    <property type="evidence" value="ECO:0007669"/>
    <property type="project" value="UniProtKB-SubCell"/>
</dbReference>
<feature type="transmembrane region" description="Helical" evidence="14">
    <location>
        <begin position="110"/>
        <end position="129"/>
    </location>
</feature>
<feature type="transmembrane region" description="Helical" evidence="14">
    <location>
        <begin position="236"/>
        <end position="261"/>
    </location>
</feature>
<feature type="domain" description="STT3/PglB/AglB core" evidence="17">
    <location>
        <begin position="455"/>
        <end position="595"/>
    </location>
</feature>
<evidence type="ECO:0000256" key="1">
    <source>
        <dbReference type="ARBA" id="ARBA00001936"/>
    </source>
</evidence>
<evidence type="ECO:0000313" key="19">
    <source>
        <dbReference type="Proteomes" id="UP000593719"/>
    </source>
</evidence>
<dbReference type="Proteomes" id="UP000593719">
    <property type="component" value="Chromosome"/>
</dbReference>
<dbReference type="InterPro" id="IPR003674">
    <property type="entry name" value="Oligo_trans_STT3"/>
</dbReference>
<dbReference type="InterPro" id="IPR041563">
    <property type="entry name" value="STT3_PglB_C"/>
</dbReference>
<protein>
    <submittedName>
        <fullName evidence="18">Peptide transporter</fullName>
    </submittedName>
</protein>
<name>A0A7M1B0K6_9BACT</name>
<evidence type="ECO:0000256" key="12">
    <source>
        <dbReference type="ARBA" id="ARBA00023136"/>
    </source>
</evidence>
<evidence type="ECO:0000256" key="5">
    <source>
        <dbReference type="ARBA" id="ARBA00010810"/>
    </source>
</evidence>
<keyword evidence="6" id="KW-0328">Glycosyltransferase</keyword>
<feature type="transmembrane region" description="Helical" evidence="14">
    <location>
        <begin position="383"/>
        <end position="402"/>
    </location>
</feature>
<dbReference type="InterPro" id="IPR048307">
    <property type="entry name" value="STT3_N"/>
</dbReference>
<evidence type="ECO:0000259" key="17">
    <source>
        <dbReference type="Pfam" id="PF21436"/>
    </source>
</evidence>
<reference evidence="18 19" key="1">
    <citation type="submission" date="2019-06" db="EMBL/GenBank/DDBJ databases">
        <title>Sulfurimonas gotlandica sp. nov., a chemoautotrophic and psychrotolerant epsilonproteobacterium isolated from a pelagic redoxcline, and an emended description of the genus Sulfurimonas.</title>
        <authorList>
            <person name="Wang S."/>
            <person name="Jiang L."/>
            <person name="Shao Z."/>
        </authorList>
    </citation>
    <scope>NUCLEOTIDE SEQUENCE [LARGE SCALE GENOMIC DNA]</scope>
    <source>
        <strain evidence="18 19">S2-6</strain>
    </source>
</reference>
<proteinExistence type="inferred from homology"/>
<sequence length="722" mass="83801">MTNTSHETKRTLLYIFIAFAFSIFMRLIWVYNFNGYAPFYFNGQFMINTNDGYFWAEGARDLLSGTLTNPDAKEYLDKFHQLHDLSPVSSAASQLTAFFAKILPFSFESVIFYLPVFLSSLVVVPIILIAKALKNLEMGLIAALLASIAWSYYNRTMAGYYDTDMLNIVLPMFLLWSIIWAIKTNKDIYLLFTALDILVYRWWYPQSYSLEFAFFGLILFYTLVFDRKNVFNYKLLAMMMFAMMNTDGLTRLGAIFTLFYIFKQEKFDKYIYYILGLSIFAFFVTGGFSPIWSQLKGYVFRESVSTGAKGLGLHFFTVMQTVREAGHIPFETFANRISGNTVTFVIALFGYMYLLYKHRIMLFSLPLVGLGFLAYVGGLRFTIYAVPILAFGIAFLITQIALKMPTQKLKVLSMIALTLLILYPNYKHIEAYKVPTVFNADEVKVLTALGKKANREDYVVSWWDYGYPIRYYADVKTLADGGKHSGSVNFPISFMLTHTQEEAAQMARLDVEYTEKTYDYIAKNKKQIEDKNLTVFSNIEQMTKDYGYKDTNKFLKSLQSDIKLPQKTRDIYFYLPFRMINIYPTVTLFSNLNLMNGAKRKQPFFFISRNFKDTGAKIQLAQNIFLDKRTSMLTIGKQTLPIRRFVVTKYDKNMHLHKDVKLINLSSNISVIYMADYRTFLIVDEKTYNSLYIQLMVLENYNKKLFEPVILTPQAKVYKLKI</sequence>
<evidence type="ECO:0000256" key="11">
    <source>
        <dbReference type="ARBA" id="ARBA00022989"/>
    </source>
</evidence>
<keyword evidence="9" id="KW-0479">Metal-binding</keyword>
<dbReference type="AlphaFoldDB" id="A0A7M1B0K6"/>
<feature type="transmembrane region" description="Helical" evidence="14">
    <location>
        <begin position="337"/>
        <end position="355"/>
    </location>
</feature>
<dbReference type="UniPathway" id="UPA00378"/>
<dbReference type="PANTHER" id="PTHR13872:SF1">
    <property type="entry name" value="DOLICHYL-DIPHOSPHOOLIGOSACCHARIDE--PROTEIN GLYCOSYLTRANSFERASE SUBUNIT STT3B"/>
    <property type="match status" value="1"/>
</dbReference>
<comment type="subcellular location">
    <subcellularLocation>
        <location evidence="3">Endomembrane system</location>
        <topology evidence="3">Multi-pass membrane protein</topology>
    </subcellularLocation>
</comment>
<dbReference type="PANTHER" id="PTHR13872">
    <property type="entry name" value="DOLICHYL-DIPHOSPHOOLIGOSACCHARIDE--PROTEIN GLYCOSYLTRANSFERASE SUBUNIT"/>
    <property type="match status" value="1"/>
</dbReference>
<feature type="transmembrane region" description="Helical" evidence="14">
    <location>
        <begin position="203"/>
        <end position="224"/>
    </location>
</feature>
<dbReference type="Gene3D" id="3.40.1380.40">
    <property type="match status" value="1"/>
</dbReference>
<evidence type="ECO:0000256" key="14">
    <source>
        <dbReference type="SAM" id="Phobius"/>
    </source>
</evidence>
<evidence type="ECO:0000256" key="9">
    <source>
        <dbReference type="ARBA" id="ARBA00022723"/>
    </source>
</evidence>
<feature type="transmembrane region" description="Helical" evidence="14">
    <location>
        <begin position="409"/>
        <end position="426"/>
    </location>
</feature>
<dbReference type="EMBL" id="CP041235">
    <property type="protein sequence ID" value="QOP43251.1"/>
    <property type="molecule type" value="Genomic_DNA"/>
</dbReference>
<evidence type="ECO:0000256" key="4">
    <source>
        <dbReference type="ARBA" id="ARBA00004922"/>
    </source>
</evidence>
<evidence type="ECO:0000256" key="8">
    <source>
        <dbReference type="ARBA" id="ARBA00022692"/>
    </source>
</evidence>
<keyword evidence="13" id="KW-0464">Manganese</keyword>
<keyword evidence="19" id="KW-1185">Reference proteome</keyword>
<dbReference type="Pfam" id="PF02516">
    <property type="entry name" value="STT3"/>
    <property type="match status" value="1"/>
</dbReference>
<dbReference type="GO" id="GO:0046872">
    <property type="term" value="F:metal ion binding"/>
    <property type="evidence" value="ECO:0007669"/>
    <property type="project" value="UniProtKB-KW"/>
</dbReference>
<comment type="cofactor">
    <cofactor evidence="2">
        <name>Mg(2+)</name>
        <dbReference type="ChEBI" id="CHEBI:18420"/>
    </cofactor>
</comment>
<evidence type="ECO:0000256" key="10">
    <source>
        <dbReference type="ARBA" id="ARBA00022842"/>
    </source>
</evidence>
<evidence type="ECO:0000256" key="13">
    <source>
        <dbReference type="ARBA" id="ARBA00023211"/>
    </source>
</evidence>
<dbReference type="KEGG" id="ssei:FJR45_04540"/>
<feature type="transmembrane region" description="Helical" evidence="14">
    <location>
        <begin position="270"/>
        <end position="292"/>
    </location>
</feature>
<evidence type="ECO:0000256" key="7">
    <source>
        <dbReference type="ARBA" id="ARBA00022679"/>
    </source>
</evidence>
<keyword evidence="7" id="KW-0808">Transferase</keyword>
<evidence type="ECO:0000256" key="3">
    <source>
        <dbReference type="ARBA" id="ARBA00004127"/>
    </source>
</evidence>
<comment type="cofactor">
    <cofactor evidence="1">
        <name>Mn(2+)</name>
        <dbReference type="ChEBI" id="CHEBI:29035"/>
    </cofactor>
</comment>
<dbReference type="GO" id="GO:0004576">
    <property type="term" value="F:oligosaccharyl transferase activity"/>
    <property type="evidence" value="ECO:0007669"/>
    <property type="project" value="InterPro"/>
</dbReference>
<comment type="pathway">
    <text evidence="4">Protein modification; protein glycosylation.</text>
</comment>
<evidence type="ECO:0000259" key="15">
    <source>
        <dbReference type="Pfam" id="PF02516"/>
    </source>
</evidence>
<feature type="domain" description="STT3 subunit PglB C-terminal" evidence="16">
    <location>
        <begin position="604"/>
        <end position="682"/>
    </location>
</feature>